<dbReference type="Proteomes" id="UP001149165">
    <property type="component" value="Unassembled WGS sequence"/>
</dbReference>
<evidence type="ECO:0000313" key="1">
    <source>
        <dbReference type="EMBL" id="KAJ5108462.1"/>
    </source>
</evidence>
<organism evidence="1 2">
    <name type="scientific">Penicillium angulare</name>
    <dbReference type="NCBI Taxonomy" id="116970"/>
    <lineage>
        <taxon>Eukaryota</taxon>
        <taxon>Fungi</taxon>
        <taxon>Dikarya</taxon>
        <taxon>Ascomycota</taxon>
        <taxon>Pezizomycotina</taxon>
        <taxon>Eurotiomycetes</taxon>
        <taxon>Eurotiomycetidae</taxon>
        <taxon>Eurotiales</taxon>
        <taxon>Aspergillaceae</taxon>
        <taxon>Penicillium</taxon>
    </lineage>
</organism>
<reference evidence="1" key="1">
    <citation type="submission" date="2022-11" db="EMBL/GenBank/DDBJ databases">
        <authorList>
            <person name="Petersen C."/>
        </authorList>
    </citation>
    <scope>NUCLEOTIDE SEQUENCE</scope>
    <source>
        <strain evidence="1">IBT 30069</strain>
    </source>
</reference>
<dbReference type="AlphaFoldDB" id="A0A9W9FXX5"/>
<dbReference type="EMBL" id="JAPQKH010000003">
    <property type="protein sequence ID" value="KAJ5108462.1"/>
    <property type="molecule type" value="Genomic_DNA"/>
</dbReference>
<protein>
    <submittedName>
        <fullName evidence="1">Uncharacterized protein</fullName>
    </submittedName>
</protein>
<comment type="caution">
    <text evidence="1">The sequence shown here is derived from an EMBL/GenBank/DDBJ whole genome shotgun (WGS) entry which is preliminary data.</text>
</comment>
<gene>
    <name evidence="1" type="ORF">N7456_005137</name>
</gene>
<name>A0A9W9FXX5_9EURO</name>
<evidence type="ECO:0000313" key="2">
    <source>
        <dbReference type="Proteomes" id="UP001149165"/>
    </source>
</evidence>
<accession>A0A9W9FXX5</accession>
<sequence length="201" mass="22653">MAPQLQAHIDEMHNLPLHEAIQSVVDIFPGLEGSVSPKCQYLIKHPDYEGEADLNALGKHFLTCGKRCTTEHAPFKTRLLHQSLDDRIADFYGDLYTIMTEGYKNGTMVPEPSEDRGCACCRGDPDATILARFHDGKAFLYEEQDYRDIWGDEKNHGSCTTGWTDENGVQQSKYEIYASKEQVEEALKAAEELQAQVPSRL</sequence>
<proteinExistence type="predicted"/>
<keyword evidence="2" id="KW-1185">Reference proteome</keyword>
<reference evidence="1" key="2">
    <citation type="journal article" date="2023" name="IMA Fungus">
        <title>Comparative genomic study of the Penicillium genus elucidates a diverse pangenome and 15 lateral gene transfer events.</title>
        <authorList>
            <person name="Petersen C."/>
            <person name="Sorensen T."/>
            <person name="Nielsen M.R."/>
            <person name="Sondergaard T.E."/>
            <person name="Sorensen J.L."/>
            <person name="Fitzpatrick D.A."/>
            <person name="Frisvad J.C."/>
            <person name="Nielsen K.L."/>
        </authorList>
    </citation>
    <scope>NUCLEOTIDE SEQUENCE</scope>
    <source>
        <strain evidence="1">IBT 30069</strain>
    </source>
</reference>
<dbReference type="OrthoDB" id="4475425at2759"/>